<protein>
    <recommendedName>
        <fullName evidence="2">Apple domain-containing protein</fullName>
    </recommendedName>
</protein>
<dbReference type="InterPro" id="IPR003609">
    <property type="entry name" value="Pan_app"/>
</dbReference>
<dbReference type="AlphaFoldDB" id="A0A6C0LUD8"/>
<dbReference type="PROSITE" id="PS50948">
    <property type="entry name" value="PAN"/>
    <property type="match status" value="1"/>
</dbReference>
<sequence>MSSVTNIKDAIDPEFYLNRYPDLKNAYGNNHKAAIRHYMQHGVYEKRFFSHTNEELQKGIAANTTTSGEVYPYTSEYIKFTDRNTDPDNTSKLDTIRNTTANICRLKCNQNSECGGYSMQKNKHCTLWDTNVYPDVGMIKSKKTDFYMRKREMRKFCNAECMQMKNLDKLEAEFDAIIQNLQTTPERFNKVASELLIGAKGEQFYNELKRQEITDMSADVIDNVKKMYTKENVIKVQLASNYKRKQDHINFMDEYHQMYVKTNDKLTTDIDTTLNEKGIDARKTYYEDTEITKNNYYIDMFMYVYYAVFMVCVIVFVKNEKYKDRAQIILLVLFATFPYLMYHYLMYYIKIAYESITGSMPKNVFLSEEK</sequence>
<keyword evidence="1" id="KW-1133">Transmembrane helix</keyword>
<name>A0A6C0LUD8_9ZZZZ</name>
<evidence type="ECO:0000313" key="3">
    <source>
        <dbReference type="EMBL" id="QHU34456.1"/>
    </source>
</evidence>
<feature type="transmembrane region" description="Helical" evidence="1">
    <location>
        <begin position="328"/>
        <end position="349"/>
    </location>
</feature>
<keyword evidence="1" id="KW-0812">Transmembrane</keyword>
<dbReference type="Pfam" id="PF08276">
    <property type="entry name" value="PAN_2"/>
    <property type="match status" value="1"/>
</dbReference>
<feature type="transmembrane region" description="Helical" evidence="1">
    <location>
        <begin position="296"/>
        <end position="316"/>
    </location>
</feature>
<proteinExistence type="predicted"/>
<evidence type="ECO:0000256" key="1">
    <source>
        <dbReference type="SAM" id="Phobius"/>
    </source>
</evidence>
<accession>A0A6C0LUD8</accession>
<reference evidence="3" key="1">
    <citation type="journal article" date="2020" name="Nature">
        <title>Giant virus diversity and host interactions through global metagenomics.</title>
        <authorList>
            <person name="Schulz F."/>
            <person name="Roux S."/>
            <person name="Paez-Espino D."/>
            <person name="Jungbluth S."/>
            <person name="Walsh D.A."/>
            <person name="Denef V.J."/>
            <person name="McMahon K.D."/>
            <person name="Konstantinidis K.T."/>
            <person name="Eloe-Fadrosh E.A."/>
            <person name="Kyrpides N.C."/>
            <person name="Woyke T."/>
        </authorList>
    </citation>
    <scope>NUCLEOTIDE SEQUENCE</scope>
    <source>
        <strain evidence="3">GVMAG-S-1016713-123</strain>
    </source>
</reference>
<feature type="domain" description="Apple" evidence="2">
    <location>
        <begin position="74"/>
        <end position="151"/>
    </location>
</feature>
<dbReference type="EMBL" id="MN740571">
    <property type="protein sequence ID" value="QHU34456.1"/>
    <property type="molecule type" value="Genomic_DNA"/>
</dbReference>
<keyword evidence="1" id="KW-0472">Membrane</keyword>
<organism evidence="3">
    <name type="scientific">viral metagenome</name>
    <dbReference type="NCBI Taxonomy" id="1070528"/>
    <lineage>
        <taxon>unclassified sequences</taxon>
        <taxon>metagenomes</taxon>
        <taxon>organismal metagenomes</taxon>
    </lineage>
</organism>
<evidence type="ECO:0000259" key="2">
    <source>
        <dbReference type="PROSITE" id="PS50948"/>
    </source>
</evidence>